<dbReference type="InterPro" id="IPR003737">
    <property type="entry name" value="GlcNAc_PI_deacetylase-related"/>
</dbReference>
<name>A0A5C6DBH0_9BACT</name>
<evidence type="ECO:0000313" key="2">
    <source>
        <dbReference type="Proteomes" id="UP000315471"/>
    </source>
</evidence>
<dbReference type="SUPFAM" id="SSF102588">
    <property type="entry name" value="LmbE-like"/>
    <property type="match status" value="1"/>
</dbReference>
<dbReference type="Gene3D" id="3.40.50.10320">
    <property type="entry name" value="LmbE-like"/>
    <property type="match status" value="1"/>
</dbReference>
<sequence length="315" mass="34587">MTNRDFVRLQRLGETLLLCCSVQRLGETLLLCCPVQRLGETLLLIEESPLPTSNDLPSRKVALALLAHPDDAEIGCVGTLIRLAELGWEIHIATVSAGDCGALTGSPSEVAEIRIAEGVAAAKLANARFHCLREPDGRLVYDRVALQKTIDLFRDVAPTLVITMPMSDYHADHEITSQLGRAASFVYAAPNASERPLTDGSTVPYLYYSDGHGGKDRMGQPIIPTTIVDISEQLDQKTEMLACHKSQREWLKAHNGIDDYLSAMRHYCTQRGQQYGVHAAEAFVQHRGHGHPSNDILAELFPLLTSSQSQAKPRN</sequence>
<organism evidence="1 2">
    <name type="scientific">Novipirellula aureliae</name>
    <dbReference type="NCBI Taxonomy" id="2527966"/>
    <lineage>
        <taxon>Bacteria</taxon>
        <taxon>Pseudomonadati</taxon>
        <taxon>Planctomycetota</taxon>
        <taxon>Planctomycetia</taxon>
        <taxon>Pirellulales</taxon>
        <taxon>Pirellulaceae</taxon>
        <taxon>Novipirellula</taxon>
    </lineage>
</organism>
<dbReference type="EMBL" id="SJPY01000015">
    <property type="protein sequence ID" value="TWU33174.1"/>
    <property type="molecule type" value="Genomic_DNA"/>
</dbReference>
<dbReference type="PANTHER" id="PTHR12993:SF11">
    <property type="entry name" value="N-ACETYLGLUCOSAMINYL-PHOSPHATIDYLINOSITOL DE-N-ACETYLASE"/>
    <property type="match status" value="1"/>
</dbReference>
<evidence type="ECO:0000313" key="1">
    <source>
        <dbReference type="EMBL" id="TWU33174.1"/>
    </source>
</evidence>
<comment type="caution">
    <text evidence="1">The sequence shown here is derived from an EMBL/GenBank/DDBJ whole genome shotgun (WGS) entry which is preliminary data.</text>
</comment>
<dbReference type="GO" id="GO:0016811">
    <property type="term" value="F:hydrolase activity, acting on carbon-nitrogen (but not peptide) bonds, in linear amides"/>
    <property type="evidence" value="ECO:0007669"/>
    <property type="project" value="TreeGrafter"/>
</dbReference>
<keyword evidence="2" id="KW-1185">Reference proteome</keyword>
<dbReference type="AlphaFoldDB" id="A0A5C6DBH0"/>
<gene>
    <name evidence="1" type="ORF">Q31b_57820</name>
</gene>
<dbReference type="Pfam" id="PF02585">
    <property type="entry name" value="PIG-L"/>
    <property type="match status" value="1"/>
</dbReference>
<accession>A0A5C6DBH0</accession>
<dbReference type="Proteomes" id="UP000315471">
    <property type="component" value="Unassembled WGS sequence"/>
</dbReference>
<dbReference type="PANTHER" id="PTHR12993">
    <property type="entry name" value="N-ACETYLGLUCOSAMINYL-PHOSPHATIDYLINOSITOL DE-N-ACETYLASE-RELATED"/>
    <property type="match status" value="1"/>
</dbReference>
<dbReference type="InterPro" id="IPR024078">
    <property type="entry name" value="LmbE-like_dom_sf"/>
</dbReference>
<reference evidence="1 2" key="1">
    <citation type="submission" date="2019-02" db="EMBL/GenBank/DDBJ databases">
        <title>Deep-cultivation of Planctomycetes and their phenomic and genomic characterization uncovers novel biology.</title>
        <authorList>
            <person name="Wiegand S."/>
            <person name="Jogler M."/>
            <person name="Boedeker C."/>
            <person name="Pinto D."/>
            <person name="Vollmers J."/>
            <person name="Rivas-Marin E."/>
            <person name="Kohn T."/>
            <person name="Peeters S.H."/>
            <person name="Heuer A."/>
            <person name="Rast P."/>
            <person name="Oberbeckmann S."/>
            <person name="Bunk B."/>
            <person name="Jeske O."/>
            <person name="Meyerdierks A."/>
            <person name="Storesund J.E."/>
            <person name="Kallscheuer N."/>
            <person name="Luecker S."/>
            <person name="Lage O.M."/>
            <person name="Pohl T."/>
            <person name="Merkel B.J."/>
            <person name="Hornburger P."/>
            <person name="Mueller R.-W."/>
            <person name="Bruemmer F."/>
            <person name="Labrenz M."/>
            <person name="Spormann A.M."/>
            <person name="Op Den Camp H."/>
            <person name="Overmann J."/>
            <person name="Amann R."/>
            <person name="Jetten M.S.M."/>
            <person name="Mascher T."/>
            <person name="Medema M.H."/>
            <person name="Devos D.P."/>
            <person name="Kaster A.-K."/>
            <person name="Ovreas L."/>
            <person name="Rohde M."/>
            <person name="Galperin M.Y."/>
            <person name="Jogler C."/>
        </authorList>
    </citation>
    <scope>NUCLEOTIDE SEQUENCE [LARGE SCALE GENOMIC DNA]</scope>
    <source>
        <strain evidence="1 2">Q31b</strain>
    </source>
</reference>
<protein>
    <submittedName>
        <fullName evidence="1">GlcNAc-PI de-N-acetylase</fullName>
    </submittedName>
</protein>
<proteinExistence type="predicted"/>